<keyword evidence="5" id="KW-0963">Cytoplasm</keyword>
<sequence>MKLVIQGKNIEVTEAIREYVEQKIDKAVSHFQALTTEVDVHLSVARNPRIASSQAAEVTVYANGSVIRAEEKSENLYASIDLVADKIARKLRKFKERKSDRTAAKTSVAVVEQPPIAIPNSNRVVELPTQVVRNKYFAMPAMNVDEALEHLELIDHDFYVFRNADTGEINVVYERNHGGYGVIQPHDVKKH</sequence>
<dbReference type="Pfam" id="PF16321">
    <property type="entry name" value="Ribosom_S30AE_C"/>
    <property type="match status" value="1"/>
</dbReference>
<dbReference type="Proteomes" id="UP000631421">
    <property type="component" value="Unassembled WGS sequence"/>
</dbReference>
<feature type="domain" description="Sigma 54 modulation/S30EA ribosomal protein C-terminal" evidence="6">
    <location>
        <begin position="128"/>
        <end position="182"/>
    </location>
</feature>
<dbReference type="SUPFAM" id="SSF69754">
    <property type="entry name" value="Ribosome binding protein Y (YfiA homologue)"/>
    <property type="match status" value="1"/>
</dbReference>
<keyword evidence="1 5" id="KW-0810">Translation regulation</keyword>
<dbReference type="Gene3D" id="3.30.505.50">
    <property type="entry name" value="Sigma 54 modulation/S30EA ribosomal protein, C-terminal domain"/>
    <property type="match status" value="1"/>
</dbReference>
<dbReference type="InterPro" id="IPR036567">
    <property type="entry name" value="RHF-like"/>
</dbReference>
<dbReference type="InterPro" id="IPR032528">
    <property type="entry name" value="Ribosom_S30AE_C"/>
</dbReference>
<dbReference type="AlphaFoldDB" id="A0A926Z751"/>
<dbReference type="Gene3D" id="3.30.160.100">
    <property type="entry name" value="Ribosome hibernation promotion factor-like"/>
    <property type="match status" value="1"/>
</dbReference>
<dbReference type="GO" id="GO:0022627">
    <property type="term" value="C:cytosolic small ribosomal subunit"/>
    <property type="evidence" value="ECO:0007669"/>
    <property type="project" value="TreeGrafter"/>
</dbReference>
<comment type="subcellular location">
    <subcellularLocation>
        <location evidence="5">Cytoplasm</location>
    </subcellularLocation>
</comment>
<comment type="similarity">
    <text evidence="2">Belongs to the HPF/YfiA ribosome-associated protein family. Short HPF subfamily.</text>
</comment>
<dbReference type="FunFam" id="3.30.160.100:FF:000001">
    <property type="entry name" value="Ribosome hibernation promoting factor"/>
    <property type="match status" value="1"/>
</dbReference>
<comment type="similarity">
    <text evidence="5">Belongs to the HPF/YfiA ribosome-associated protein family. Long HPF subfamily.</text>
</comment>
<dbReference type="EMBL" id="JACJPY010000009">
    <property type="protein sequence ID" value="MBD2149479.1"/>
    <property type="molecule type" value="Genomic_DNA"/>
</dbReference>
<evidence type="ECO:0000259" key="6">
    <source>
        <dbReference type="Pfam" id="PF16321"/>
    </source>
</evidence>
<evidence type="ECO:0000256" key="1">
    <source>
        <dbReference type="ARBA" id="ARBA00022845"/>
    </source>
</evidence>
<proteinExistence type="inferred from homology"/>
<evidence type="ECO:0000313" key="8">
    <source>
        <dbReference type="Proteomes" id="UP000631421"/>
    </source>
</evidence>
<dbReference type="CDD" id="cd00552">
    <property type="entry name" value="RaiA"/>
    <property type="match status" value="1"/>
</dbReference>
<dbReference type="PANTHER" id="PTHR33231:SF1">
    <property type="entry name" value="30S RIBOSOMAL PROTEIN"/>
    <property type="match status" value="1"/>
</dbReference>
<dbReference type="InterPro" id="IPR038416">
    <property type="entry name" value="Ribosom_S30AE_C_sf"/>
</dbReference>
<reference evidence="7" key="1">
    <citation type="journal article" date="2015" name="ISME J.">
        <title>Draft Genome Sequence of Streptomyces incarnatus NRRL8089, which Produces the Nucleoside Antibiotic Sinefungin.</title>
        <authorList>
            <person name="Oshima K."/>
            <person name="Hattori M."/>
            <person name="Shimizu H."/>
            <person name="Fukuda K."/>
            <person name="Nemoto M."/>
            <person name="Inagaki K."/>
            <person name="Tamura T."/>
        </authorList>
    </citation>
    <scope>NUCLEOTIDE SEQUENCE</scope>
    <source>
        <strain evidence="7">FACHB-1277</strain>
    </source>
</reference>
<dbReference type="NCBIfam" id="TIGR00741">
    <property type="entry name" value="yfiA"/>
    <property type="match status" value="1"/>
</dbReference>
<dbReference type="Pfam" id="PF02482">
    <property type="entry name" value="Ribosomal_S30AE"/>
    <property type="match status" value="1"/>
</dbReference>
<comment type="function">
    <text evidence="5">Required for dimerization of active 70S ribosomes into 100S ribosomes in stationary phase; 100S ribosomes are translationally inactive and sometimes present during exponential growth.</text>
</comment>
<evidence type="ECO:0000256" key="5">
    <source>
        <dbReference type="HAMAP-Rule" id="MF_00839"/>
    </source>
</evidence>
<gene>
    <name evidence="7" type="primary">raiA</name>
    <name evidence="5" type="synonym">hpf</name>
    <name evidence="7" type="ORF">H6F44_04960</name>
</gene>
<dbReference type="RefSeq" id="WP_190349849.1">
    <property type="nucleotide sequence ID" value="NZ_JACJPY010000009.1"/>
</dbReference>
<protein>
    <recommendedName>
        <fullName evidence="4 5">Ribosome hibernation promoting factor</fullName>
        <shortName evidence="5">HPF</shortName>
    </recommendedName>
</protein>
<evidence type="ECO:0000313" key="7">
    <source>
        <dbReference type="EMBL" id="MBD2149479.1"/>
    </source>
</evidence>
<dbReference type="GO" id="GO:0045900">
    <property type="term" value="P:negative regulation of translational elongation"/>
    <property type="evidence" value="ECO:0007669"/>
    <property type="project" value="TreeGrafter"/>
</dbReference>
<evidence type="ECO:0000256" key="4">
    <source>
        <dbReference type="ARBA" id="ARBA00041148"/>
    </source>
</evidence>
<dbReference type="HAMAP" id="MF_00839">
    <property type="entry name" value="HPF"/>
    <property type="match status" value="1"/>
</dbReference>
<comment type="subunit">
    <text evidence="3">Associates exclusively with 100S ribosomes, which are dimers of 70S ribosomes.</text>
</comment>
<organism evidence="7 8">
    <name type="scientific">Pseudanabaena cinerea FACHB-1277</name>
    <dbReference type="NCBI Taxonomy" id="2949581"/>
    <lineage>
        <taxon>Bacteria</taxon>
        <taxon>Bacillati</taxon>
        <taxon>Cyanobacteriota</taxon>
        <taxon>Cyanophyceae</taxon>
        <taxon>Pseudanabaenales</taxon>
        <taxon>Pseudanabaenaceae</taxon>
        <taxon>Pseudanabaena</taxon>
        <taxon>Pseudanabaena cinerea</taxon>
    </lineage>
</organism>
<name>A0A926Z751_9CYAN</name>
<accession>A0A926Z751</accession>
<dbReference type="InterPro" id="IPR034694">
    <property type="entry name" value="HPF_long/plastid"/>
</dbReference>
<dbReference type="InterPro" id="IPR003489">
    <property type="entry name" value="RHF/RaiA"/>
</dbReference>
<comment type="caution">
    <text evidence="7">The sequence shown here is derived from an EMBL/GenBank/DDBJ whole genome shotgun (WGS) entry which is preliminary data.</text>
</comment>
<keyword evidence="8" id="KW-1185">Reference proteome</keyword>
<dbReference type="PANTHER" id="PTHR33231">
    <property type="entry name" value="30S RIBOSOMAL PROTEIN"/>
    <property type="match status" value="1"/>
</dbReference>
<dbReference type="FunFam" id="3.30.505.50:FF:000003">
    <property type="entry name" value="ribosome-binding factor PSRP1, chloroplastic"/>
    <property type="match status" value="1"/>
</dbReference>
<evidence type="ECO:0000256" key="3">
    <source>
        <dbReference type="ARBA" id="ARBA00038695"/>
    </source>
</evidence>
<dbReference type="GO" id="GO:0043024">
    <property type="term" value="F:ribosomal small subunit binding"/>
    <property type="evidence" value="ECO:0007669"/>
    <property type="project" value="TreeGrafter"/>
</dbReference>
<dbReference type="InterPro" id="IPR050574">
    <property type="entry name" value="HPF/YfiA_ribosome-assoc"/>
</dbReference>
<comment type="subunit">
    <text evidence="5">Interacts with 100S ribosomes.</text>
</comment>
<reference evidence="7" key="2">
    <citation type="submission" date="2020-08" db="EMBL/GenBank/DDBJ databases">
        <authorList>
            <person name="Chen M."/>
            <person name="Teng W."/>
            <person name="Zhao L."/>
            <person name="Hu C."/>
            <person name="Zhou Y."/>
            <person name="Han B."/>
            <person name="Song L."/>
            <person name="Shu W."/>
        </authorList>
    </citation>
    <scope>NUCLEOTIDE SEQUENCE</scope>
    <source>
        <strain evidence="7">FACHB-1277</strain>
    </source>
</reference>
<evidence type="ECO:0000256" key="2">
    <source>
        <dbReference type="ARBA" id="ARBA00038434"/>
    </source>
</evidence>